<feature type="transmembrane region" description="Helical" evidence="1">
    <location>
        <begin position="46"/>
        <end position="68"/>
    </location>
</feature>
<name>A0A5J4UDL3_9EUKA</name>
<gene>
    <name evidence="2" type="ORF">EZS28_035966</name>
</gene>
<protein>
    <submittedName>
        <fullName evidence="2">Uncharacterized protein</fullName>
    </submittedName>
</protein>
<comment type="caution">
    <text evidence="2">The sequence shown here is derived from an EMBL/GenBank/DDBJ whole genome shotgun (WGS) entry which is preliminary data.</text>
</comment>
<dbReference type="AlphaFoldDB" id="A0A5J4UDL3"/>
<keyword evidence="1" id="KW-1133">Transmembrane helix</keyword>
<dbReference type="EMBL" id="SNRW01017279">
    <property type="protein sequence ID" value="KAA6368507.1"/>
    <property type="molecule type" value="Genomic_DNA"/>
</dbReference>
<evidence type="ECO:0000313" key="2">
    <source>
        <dbReference type="EMBL" id="KAA6368507.1"/>
    </source>
</evidence>
<evidence type="ECO:0000313" key="3">
    <source>
        <dbReference type="Proteomes" id="UP000324800"/>
    </source>
</evidence>
<keyword evidence="1" id="KW-0472">Membrane</keyword>
<feature type="transmembrane region" description="Helical" evidence="1">
    <location>
        <begin position="75"/>
        <end position="94"/>
    </location>
</feature>
<dbReference type="Proteomes" id="UP000324800">
    <property type="component" value="Unassembled WGS sequence"/>
</dbReference>
<accession>A0A5J4UDL3</accession>
<sequence>METNEQSIFVRFFSFIRSLLTTLTFLALGLFCETRFDEFFYKLGNGLHYLVLIIAGMSGANIIIGTILDNSDTDYSIFFPLLFILGLTMVAHPFHYLLMFIHLITARICIFPIIAHYARQLYKCRNDSIEWRRNQIQEQNKDVIIDEEQKNVLDLIGNDVVQYWMDAQDNDASLSVDNTKAWKGTQGYGVIMQLVVVVKIFVKV</sequence>
<organism evidence="2 3">
    <name type="scientific">Streblomastix strix</name>
    <dbReference type="NCBI Taxonomy" id="222440"/>
    <lineage>
        <taxon>Eukaryota</taxon>
        <taxon>Metamonada</taxon>
        <taxon>Preaxostyla</taxon>
        <taxon>Oxymonadida</taxon>
        <taxon>Streblomastigidae</taxon>
        <taxon>Streblomastix</taxon>
    </lineage>
</organism>
<keyword evidence="1" id="KW-0812">Transmembrane</keyword>
<reference evidence="2 3" key="1">
    <citation type="submission" date="2019-03" db="EMBL/GenBank/DDBJ databases">
        <title>Single cell metagenomics reveals metabolic interactions within the superorganism composed of flagellate Streblomastix strix and complex community of Bacteroidetes bacteria on its surface.</title>
        <authorList>
            <person name="Treitli S.C."/>
            <person name="Kolisko M."/>
            <person name="Husnik F."/>
            <person name="Keeling P."/>
            <person name="Hampl V."/>
        </authorList>
    </citation>
    <scope>NUCLEOTIDE SEQUENCE [LARGE SCALE GENOMIC DNA]</scope>
    <source>
        <strain evidence="2">ST1C</strain>
    </source>
</reference>
<proteinExistence type="predicted"/>
<evidence type="ECO:0000256" key="1">
    <source>
        <dbReference type="SAM" id="Phobius"/>
    </source>
</evidence>
<feature type="transmembrane region" description="Helical" evidence="1">
    <location>
        <begin position="12"/>
        <end position="31"/>
    </location>
</feature>
<feature type="transmembrane region" description="Helical" evidence="1">
    <location>
        <begin position="100"/>
        <end position="118"/>
    </location>
</feature>